<name>A0A397HJN4_9GLOM</name>
<keyword evidence="2" id="KW-1185">Reference proteome</keyword>
<evidence type="ECO:0000313" key="1">
    <source>
        <dbReference type="EMBL" id="RHZ63167.1"/>
    </source>
</evidence>
<proteinExistence type="predicted"/>
<gene>
    <name evidence="1" type="ORF">Glove_332g16</name>
</gene>
<evidence type="ECO:0000313" key="2">
    <source>
        <dbReference type="Proteomes" id="UP000266861"/>
    </source>
</evidence>
<dbReference type="AlphaFoldDB" id="A0A397HJN4"/>
<organism evidence="1 2">
    <name type="scientific">Diversispora epigaea</name>
    <dbReference type="NCBI Taxonomy" id="1348612"/>
    <lineage>
        <taxon>Eukaryota</taxon>
        <taxon>Fungi</taxon>
        <taxon>Fungi incertae sedis</taxon>
        <taxon>Mucoromycota</taxon>
        <taxon>Glomeromycotina</taxon>
        <taxon>Glomeromycetes</taxon>
        <taxon>Diversisporales</taxon>
        <taxon>Diversisporaceae</taxon>
        <taxon>Diversispora</taxon>
    </lineage>
</organism>
<sequence>MIKKWLACQYPIDPSNLESQISSLDINKKKVGNYLYPPNTVFFHFQHNMKKSDPDCGEQNIHILIYPDSDSEEK</sequence>
<dbReference type="Proteomes" id="UP000266861">
    <property type="component" value="Unassembled WGS sequence"/>
</dbReference>
<accession>A0A397HJN4</accession>
<comment type="caution">
    <text evidence="1">The sequence shown here is derived from an EMBL/GenBank/DDBJ whole genome shotgun (WGS) entry which is preliminary data.</text>
</comment>
<reference evidence="1 2" key="1">
    <citation type="submission" date="2018-08" db="EMBL/GenBank/DDBJ databases">
        <title>Genome and evolution of the arbuscular mycorrhizal fungus Diversispora epigaea (formerly Glomus versiforme) and its bacterial endosymbionts.</title>
        <authorList>
            <person name="Sun X."/>
            <person name="Fei Z."/>
            <person name="Harrison M."/>
        </authorList>
    </citation>
    <scope>NUCLEOTIDE SEQUENCE [LARGE SCALE GENOMIC DNA]</scope>
    <source>
        <strain evidence="1 2">IT104</strain>
    </source>
</reference>
<dbReference type="EMBL" id="PQFF01000303">
    <property type="protein sequence ID" value="RHZ63167.1"/>
    <property type="molecule type" value="Genomic_DNA"/>
</dbReference>
<protein>
    <submittedName>
        <fullName evidence="1">Uncharacterized protein</fullName>
    </submittedName>
</protein>